<evidence type="ECO:0000256" key="1">
    <source>
        <dbReference type="SAM" id="MobiDB-lite"/>
    </source>
</evidence>
<organism evidence="2 3">
    <name type="scientific">Saccoglossus kowalevskii</name>
    <name type="common">Acorn worm</name>
    <dbReference type="NCBI Taxonomy" id="10224"/>
    <lineage>
        <taxon>Eukaryota</taxon>
        <taxon>Metazoa</taxon>
        <taxon>Hemichordata</taxon>
        <taxon>Enteropneusta</taxon>
        <taxon>Harrimaniidae</taxon>
        <taxon>Saccoglossus</taxon>
    </lineage>
</organism>
<keyword evidence="2" id="KW-1185">Reference proteome</keyword>
<accession>A0ABM0M0C1</accession>
<dbReference type="PANTHER" id="PTHR22736:SF2">
    <property type="entry name" value="COILED-COIL DOMAIN-CONTAINING PROTEIN 66"/>
    <property type="match status" value="1"/>
</dbReference>
<name>A0ABM0M0C1_SACKO</name>
<dbReference type="RefSeq" id="XP_006813462.1">
    <property type="nucleotide sequence ID" value="XM_006813399.1"/>
</dbReference>
<evidence type="ECO:0000313" key="3">
    <source>
        <dbReference type="RefSeq" id="XP_006813462.1"/>
    </source>
</evidence>
<feature type="compositionally biased region" description="Polar residues" evidence="1">
    <location>
        <begin position="393"/>
        <end position="404"/>
    </location>
</feature>
<feature type="compositionally biased region" description="Basic and acidic residues" evidence="1">
    <location>
        <begin position="172"/>
        <end position="197"/>
    </location>
</feature>
<feature type="compositionally biased region" description="Basic and acidic residues" evidence="1">
    <location>
        <begin position="66"/>
        <end position="78"/>
    </location>
</feature>
<feature type="compositionally biased region" description="Basic and acidic residues" evidence="1">
    <location>
        <begin position="357"/>
        <end position="376"/>
    </location>
</feature>
<evidence type="ECO:0000313" key="2">
    <source>
        <dbReference type="Proteomes" id="UP000694865"/>
    </source>
</evidence>
<feature type="region of interest" description="Disordered" evidence="1">
    <location>
        <begin position="357"/>
        <end position="468"/>
    </location>
</feature>
<dbReference type="InterPro" id="IPR039183">
    <property type="entry name" value="CCD66"/>
</dbReference>
<feature type="compositionally biased region" description="Polar residues" evidence="1">
    <location>
        <begin position="416"/>
        <end position="426"/>
    </location>
</feature>
<feature type="compositionally biased region" description="Polar residues" evidence="1">
    <location>
        <begin position="50"/>
        <end position="59"/>
    </location>
</feature>
<sequence length="468" mass="52538">MNIGEGLRIAALAKQGSAGVYLLGNPDPVKKKKFSYKKKAQKYPLRRPGTQLQKAATQDENNENESQVKKKPSVDFIKRNTVAVKNTGGPGKQKSRTKLDNGKKKGDSDMVTMTQKQLNALLAAIGTNIAVESGEVKLTAEKEKSIVSEKSSEALKQKEEVSLEENLLNREEVKVKSPMREQAETEDVPRSQNEKATRQIAGENDYATGMGNIGSIIGTTGYNDRSLAEMKRLQWKQELDDQVALKKKHEGEKRNLRKSQDAELQRSMNEWFPFGRSGGGAPNEVHSVVAPENQHNQSRQTRAPAAYQSLSPPRAQYTQEPAVPAAMRSSFVLGEISPREHQHSAVKREEKQQWLQELEKQRQEMRERKEREKREAMQTYQDTWADQFDTFRGQPQNPRYQTVGTRPKQIVDDAAVTTTTFKSSEPSLHGDAESKSKSAPQTADPMSMRSDFSPANPNNAKSEAYVYF</sequence>
<reference evidence="3" key="1">
    <citation type="submission" date="2025-08" db="UniProtKB">
        <authorList>
            <consortium name="RefSeq"/>
        </authorList>
    </citation>
    <scope>IDENTIFICATION</scope>
    <source>
        <tissue evidence="3">Testes</tissue>
    </source>
</reference>
<protein>
    <submittedName>
        <fullName evidence="3">Coiled-coil domain-containing protein 66-like</fullName>
    </submittedName>
</protein>
<dbReference type="GeneID" id="102802729"/>
<feature type="region of interest" description="Disordered" evidence="1">
    <location>
        <begin position="20"/>
        <end position="109"/>
    </location>
</feature>
<gene>
    <name evidence="3" type="primary">LOC102802729</name>
</gene>
<feature type="region of interest" description="Disordered" evidence="1">
    <location>
        <begin position="246"/>
        <end position="314"/>
    </location>
</feature>
<dbReference type="PANTHER" id="PTHR22736">
    <property type="entry name" value="COILED-COIL DOMAIN-CONTAINING PROTEIN 66"/>
    <property type="match status" value="1"/>
</dbReference>
<feature type="compositionally biased region" description="Basic and acidic residues" evidence="1">
    <location>
        <begin position="249"/>
        <end position="264"/>
    </location>
</feature>
<proteinExistence type="predicted"/>
<feature type="compositionally biased region" description="Basic and acidic residues" evidence="1">
    <location>
        <begin position="97"/>
        <end position="108"/>
    </location>
</feature>
<dbReference type="Proteomes" id="UP000694865">
    <property type="component" value="Unplaced"/>
</dbReference>
<feature type="region of interest" description="Disordered" evidence="1">
    <location>
        <begin position="172"/>
        <end position="220"/>
    </location>
</feature>
<feature type="compositionally biased region" description="Basic residues" evidence="1">
    <location>
        <begin position="30"/>
        <end position="45"/>
    </location>
</feature>